<comment type="caution">
    <text evidence="2">The sequence shown here is derived from an EMBL/GenBank/DDBJ whole genome shotgun (WGS) entry which is preliminary data.</text>
</comment>
<keyword evidence="3" id="KW-1185">Reference proteome</keyword>
<dbReference type="InterPro" id="IPR017438">
    <property type="entry name" value="ATP-NAD_kinase_N"/>
</dbReference>
<dbReference type="PROSITE" id="PS50146">
    <property type="entry name" value="DAGK"/>
    <property type="match status" value="1"/>
</dbReference>
<dbReference type="GO" id="GO:0016301">
    <property type="term" value="F:kinase activity"/>
    <property type="evidence" value="ECO:0007669"/>
    <property type="project" value="InterPro"/>
</dbReference>
<sequence>MAQGQKGSAQVGLAWHEHLDFQLDVLKLAAPVLERIPGRTSHPRMPAPTYRAGLIGNRKSHRNKTAGKLRAPSGSGSELLVRHPQSIAALTEALIDFANAGIELLIVDGGDGTVRDVITCAAQTFPDGVPQIAVVPAGKTNALAQDLGIPHNWTVEDALRAQRQGKLVERAPLEIVRAGSQMPALKGFLFGAGAFVRATSLAQRTHKMGAFNNLAVGVSLAAAIGQTMFGGEQNDWRRGEAMRIGRDGQLVHDHFYLLLASALNSLPMGLKPFGSLESDLRLLAIDAPPRKVLSSLRPLLFGSDDPLLARHGYHRMGVDAFDLELDSGFILDGELYHGGAFTVRRGTPLRFVVP</sequence>
<proteinExistence type="predicted"/>
<evidence type="ECO:0000313" key="3">
    <source>
        <dbReference type="Proteomes" id="UP000198462"/>
    </source>
</evidence>
<dbReference type="EMBL" id="NFZT01000001">
    <property type="protein sequence ID" value="OWV34196.1"/>
    <property type="molecule type" value="Genomic_DNA"/>
</dbReference>
<dbReference type="AlphaFoldDB" id="A0A219B7V8"/>
<dbReference type="OrthoDB" id="7209949at2"/>
<dbReference type="RefSeq" id="WP_088712896.1">
    <property type="nucleotide sequence ID" value="NZ_NFZT01000001.1"/>
</dbReference>
<dbReference type="InterPro" id="IPR016064">
    <property type="entry name" value="NAD/diacylglycerol_kinase_sf"/>
</dbReference>
<name>A0A219B7V8_9SPHN</name>
<dbReference type="SMART" id="SM00046">
    <property type="entry name" value="DAGKc"/>
    <property type="match status" value="1"/>
</dbReference>
<organism evidence="2 3">
    <name type="scientific">Pacificimonas flava</name>
    <dbReference type="NCBI Taxonomy" id="1234595"/>
    <lineage>
        <taxon>Bacteria</taxon>
        <taxon>Pseudomonadati</taxon>
        <taxon>Pseudomonadota</taxon>
        <taxon>Alphaproteobacteria</taxon>
        <taxon>Sphingomonadales</taxon>
        <taxon>Sphingosinicellaceae</taxon>
        <taxon>Pacificimonas</taxon>
    </lineage>
</organism>
<gene>
    <name evidence="2" type="ORF">B5C34_12510</name>
</gene>
<dbReference type="InterPro" id="IPR001206">
    <property type="entry name" value="Diacylglycerol_kinase_cat_dom"/>
</dbReference>
<dbReference type="SUPFAM" id="SSF111331">
    <property type="entry name" value="NAD kinase/diacylglycerol kinase-like"/>
    <property type="match status" value="1"/>
</dbReference>
<accession>A0A219B7V8</accession>
<dbReference type="Pfam" id="PF00781">
    <property type="entry name" value="DAGK_cat"/>
    <property type="match status" value="1"/>
</dbReference>
<feature type="domain" description="DAGKc" evidence="1">
    <location>
        <begin position="90"/>
        <end position="182"/>
    </location>
</feature>
<protein>
    <recommendedName>
        <fullName evidence="1">DAGKc domain-containing protein</fullName>
    </recommendedName>
</protein>
<dbReference type="Gene3D" id="3.40.50.10330">
    <property type="entry name" value="Probable inorganic polyphosphate/atp-NAD kinase, domain 1"/>
    <property type="match status" value="1"/>
</dbReference>
<evidence type="ECO:0000259" key="1">
    <source>
        <dbReference type="PROSITE" id="PS50146"/>
    </source>
</evidence>
<reference evidence="3" key="1">
    <citation type="submission" date="2017-05" db="EMBL/GenBank/DDBJ databases">
        <authorList>
            <person name="Lin X."/>
        </authorList>
    </citation>
    <scope>NUCLEOTIDE SEQUENCE [LARGE SCALE GENOMIC DNA]</scope>
    <source>
        <strain evidence="3">JLT2012</strain>
    </source>
</reference>
<evidence type="ECO:0000313" key="2">
    <source>
        <dbReference type="EMBL" id="OWV34196.1"/>
    </source>
</evidence>
<dbReference type="Proteomes" id="UP000198462">
    <property type="component" value="Unassembled WGS sequence"/>
</dbReference>